<evidence type="ECO:0000256" key="1">
    <source>
        <dbReference type="ARBA" id="ARBA00000213"/>
    </source>
</evidence>
<dbReference type="PROSITE" id="PS00176">
    <property type="entry name" value="TOPO_IB_1"/>
    <property type="match status" value="1"/>
</dbReference>
<reference evidence="13" key="1">
    <citation type="submission" date="2014-11" db="EMBL/GenBank/DDBJ databases">
        <authorList>
            <person name="Otto D Thomas"/>
            <person name="Naeem Raeece"/>
        </authorList>
    </citation>
    <scope>NUCLEOTIDE SEQUENCE</scope>
</reference>
<comment type="similarity">
    <text evidence="2 9">Belongs to the type IB topoisomerase family.</text>
</comment>
<evidence type="ECO:0000256" key="6">
    <source>
        <dbReference type="ARBA" id="ARBA00023125"/>
    </source>
</evidence>
<dbReference type="InterPro" id="IPR013500">
    <property type="entry name" value="TopoI_cat_euk"/>
</dbReference>
<protein>
    <recommendedName>
        <fullName evidence="4">DNA topoisomerase 1</fullName>
        <ecNumber evidence="3">5.6.2.1</ecNumber>
    </recommendedName>
    <alternativeName>
        <fullName evidence="8">DNA topoisomerase I</fullName>
    </alternativeName>
</protein>
<evidence type="ECO:0000256" key="7">
    <source>
        <dbReference type="ARBA" id="ARBA00023235"/>
    </source>
</evidence>
<evidence type="ECO:0000259" key="12">
    <source>
        <dbReference type="SMART" id="SM00435"/>
    </source>
</evidence>
<dbReference type="SUPFAM" id="SSF56741">
    <property type="entry name" value="Eukaryotic DNA topoisomerase I, N-terminal DNA-binding fragment"/>
    <property type="match status" value="1"/>
</dbReference>
<dbReference type="GO" id="GO:0005730">
    <property type="term" value="C:nucleolus"/>
    <property type="evidence" value="ECO:0007669"/>
    <property type="project" value="TreeGrafter"/>
</dbReference>
<feature type="coiled-coil region" evidence="10">
    <location>
        <begin position="485"/>
        <end position="590"/>
    </location>
</feature>
<sequence length="657" mass="76292">MPEQKKRPSVVPAGGRQAKKQKKTEQYFEPINKWWERVEEEGKKETATHWTYLEHRGMVFNPKYVPHGRAFKYKGNFLVLPPKAEEVANFWAQMLQRPDKFENKTFRENFHRDFLAILPPDHEIRTNEKDREKFFKNLDFTPIEEYLQSEKDRKKNLSREEKQEITQRTQEELAPFKHALLDPGIGNWLREEMANPKVEIPGLFQGRGTHPKMGTLKRKTMPEDVTLNLSKDAPVPRPTGNALKGRAWADVVHDPSVTWLGFFKDSVCNSYKYLYLGQASGAKGKADLQKYEKARELSLRVDKIRQSYRQLMRSKERVERQLGTAVYLIDFLALRVGGEKDTDEEADTVGCCSLRVEHCSFNENTEEITLDFLGKDSIRYFNTVKLDSTAFYNLKSFAETKGKQKGDDIFDDVDPGRVNRFLSEHMDGLSAKVFRTYNASITLERELAKIGEKKVDLSSILDICKFYKDANREVAILCNHQKAPAKTHEASMEKLQRKLECMEYELEEYREFLKSLTMNKKEREKWGKEREKIKKEKETVKAEDEEKKLQPFKAPEIGPSMKADQAEKKIDALKVRIAKHKKVMEDKEDNKAVSLGTSKKNYMDPRVTVAFAKRYEVPIERLFEKSNRTKFPWAMYVDSQFSFVPPAGSALAASKSK</sequence>
<name>A0A0G4FYI1_9ALVE</name>
<dbReference type="Gene3D" id="1.10.132.10">
    <property type="match status" value="1"/>
</dbReference>
<dbReference type="InterPro" id="IPR051062">
    <property type="entry name" value="Topoisomerase_IB"/>
</dbReference>
<keyword evidence="10" id="KW-0175">Coiled coil</keyword>
<dbReference type="GO" id="GO:0007059">
    <property type="term" value="P:chromosome segregation"/>
    <property type="evidence" value="ECO:0007669"/>
    <property type="project" value="TreeGrafter"/>
</dbReference>
<evidence type="ECO:0000256" key="2">
    <source>
        <dbReference type="ARBA" id="ARBA00006645"/>
    </source>
</evidence>
<dbReference type="InterPro" id="IPR008336">
    <property type="entry name" value="TopoI_DNA-bd_euk"/>
</dbReference>
<dbReference type="GO" id="GO:0005694">
    <property type="term" value="C:chromosome"/>
    <property type="evidence" value="ECO:0007669"/>
    <property type="project" value="InterPro"/>
</dbReference>
<dbReference type="GO" id="GO:0006265">
    <property type="term" value="P:DNA topological change"/>
    <property type="evidence" value="ECO:0007669"/>
    <property type="project" value="UniProtKB-UniRule"/>
</dbReference>
<dbReference type="InterPro" id="IPR036202">
    <property type="entry name" value="TopoI_DNA-bd_euk_N_sf"/>
</dbReference>
<dbReference type="SUPFAM" id="SSF56349">
    <property type="entry name" value="DNA breaking-rejoining enzymes"/>
    <property type="match status" value="1"/>
</dbReference>
<gene>
    <name evidence="13" type="ORF">Cvel_19373</name>
</gene>
<evidence type="ECO:0000256" key="9">
    <source>
        <dbReference type="PROSITE-ProRule" id="PRU01382"/>
    </source>
</evidence>
<feature type="domain" description="DNA topoisomerase I eukaryotic-type" evidence="12">
    <location>
        <begin position="203"/>
        <end position="616"/>
    </location>
</feature>
<dbReference type="InterPro" id="IPR013499">
    <property type="entry name" value="TopoI_euk"/>
</dbReference>
<dbReference type="PRINTS" id="PR00416">
    <property type="entry name" value="EUTPISMRASEI"/>
</dbReference>
<keyword evidence="6 9" id="KW-0238">DNA-binding</keyword>
<dbReference type="SMART" id="SM00435">
    <property type="entry name" value="TOPEUc"/>
    <property type="match status" value="1"/>
</dbReference>
<dbReference type="AlphaFoldDB" id="A0A0G4FYI1"/>
<dbReference type="VEuPathDB" id="CryptoDB:Cvel_19373"/>
<organism evidence="13">
    <name type="scientific">Chromera velia CCMP2878</name>
    <dbReference type="NCBI Taxonomy" id="1169474"/>
    <lineage>
        <taxon>Eukaryota</taxon>
        <taxon>Sar</taxon>
        <taxon>Alveolata</taxon>
        <taxon>Colpodellida</taxon>
        <taxon>Chromeraceae</taxon>
        <taxon>Chromera</taxon>
    </lineage>
</organism>
<dbReference type="PROSITE" id="PS52038">
    <property type="entry name" value="TOPO_IB_2"/>
    <property type="match status" value="1"/>
</dbReference>
<feature type="region of interest" description="Disordered" evidence="11">
    <location>
        <begin position="1"/>
        <end position="23"/>
    </location>
</feature>
<dbReference type="InterPro" id="IPR013034">
    <property type="entry name" value="DNA_topo_DNA_db_N_dom1"/>
</dbReference>
<keyword evidence="7 9" id="KW-0413">Isomerase</keyword>
<keyword evidence="5 9" id="KW-0799">Topoisomerase</keyword>
<evidence type="ECO:0000256" key="11">
    <source>
        <dbReference type="SAM" id="MobiDB-lite"/>
    </source>
</evidence>
<dbReference type="PANTHER" id="PTHR10290:SF3">
    <property type="entry name" value="DNA TOPOISOMERASE 1"/>
    <property type="match status" value="1"/>
</dbReference>
<evidence type="ECO:0000256" key="4">
    <source>
        <dbReference type="ARBA" id="ARBA00019632"/>
    </source>
</evidence>
<comment type="catalytic activity">
    <reaction evidence="1 9">
        <text>ATP-independent breakage of single-stranded DNA, followed by passage and rejoining.</text>
        <dbReference type="EC" id="5.6.2.1"/>
    </reaction>
</comment>
<dbReference type="Pfam" id="PF01028">
    <property type="entry name" value="Topoisom_I"/>
    <property type="match status" value="1"/>
</dbReference>
<dbReference type="EMBL" id="CDMZ01000734">
    <property type="protein sequence ID" value="CEM20415.1"/>
    <property type="molecule type" value="Genomic_DNA"/>
</dbReference>
<dbReference type="InterPro" id="IPR014727">
    <property type="entry name" value="TopoI_cat_a/b-sub_euk"/>
</dbReference>
<dbReference type="GO" id="GO:0006260">
    <property type="term" value="P:DNA replication"/>
    <property type="evidence" value="ECO:0007669"/>
    <property type="project" value="TreeGrafter"/>
</dbReference>
<dbReference type="InterPro" id="IPR014711">
    <property type="entry name" value="TopoI_cat_a-hlx-sub_euk"/>
</dbReference>
<dbReference type="Gene3D" id="3.90.15.10">
    <property type="entry name" value="Topoisomerase I, Chain A, domain 3"/>
    <property type="match status" value="1"/>
</dbReference>
<dbReference type="InterPro" id="IPR018521">
    <property type="entry name" value="TopoIB_AS"/>
</dbReference>
<dbReference type="GO" id="GO:0003917">
    <property type="term" value="F:DNA topoisomerase type I (single strand cut, ATP-independent) activity"/>
    <property type="evidence" value="ECO:0007669"/>
    <property type="project" value="UniProtKB-UniRule"/>
</dbReference>
<dbReference type="GO" id="GO:0003677">
    <property type="term" value="F:DNA binding"/>
    <property type="evidence" value="ECO:0007669"/>
    <property type="project" value="UniProtKB-UniRule"/>
</dbReference>
<evidence type="ECO:0000256" key="10">
    <source>
        <dbReference type="SAM" id="Coils"/>
    </source>
</evidence>
<dbReference type="InterPro" id="IPR025834">
    <property type="entry name" value="TopoI_C_dom"/>
</dbReference>
<dbReference type="InterPro" id="IPR011010">
    <property type="entry name" value="DNA_brk_join_enz"/>
</dbReference>
<accession>A0A0G4FYI1</accession>
<feature type="active site" description="O-(3'-phospho-DNA)-tyrosine intermediate" evidence="9">
    <location>
        <position position="602"/>
    </location>
</feature>
<dbReference type="Pfam" id="PF14370">
    <property type="entry name" value="Topo_C_assoc"/>
    <property type="match status" value="1"/>
</dbReference>
<evidence type="ECO:0000313" key="13">
    <source>
        <dbReference type="EMBL" id="CEM20415.1"/>
    </source>
</evidence>
<proteinExistence type="inferred from homology"/>
<dbReference type="InterPro" id="IPR001631">
    <property type="entry name" value="TopoI"/>
</dbReference>
<dbReference type="Gene3D" id="2.170.11.10">
    <property type="entry name" value="DNA Topoisomerase I, domain 2"/>
    <property type="match status" value="1"/>
</dbReference>
<evidence type="ECO:0000256" key="3">
    <source>
        <dbReference type="ARBA" id="ARBA00012891"/>
    </source>
</evidence>
<dbReference type="EC" id="5.6.2.1" evidence="3"/>
<dbReference type="Pfam" id="PF02919">
    <property type="entry name" value="Topoisom_I_N"/>
    <property type="match status" value="1"/>
</dbReference>
<dbReference type="PhylomeDB" id="A0A0G4FYI1"/>
<dbReference type="InterPro" id="IPR013030">
    <property type="entry name" value="DNA_topo_DNA_db_N_dom2"/>
</dbReference>
<evidence type="ECO:0000256" key="5">
    <source>
        <dbReference type="ARBA" id="ARBA00023029"/>
    </source>
</evidence>
<evidence type="ECO:0000256" key="8">
    <source>
        <dbReference type="ARBA" id="ARBA00033297"/>
    </source>
</evidence>
<dbReference type="Gene3D" id="1.10.10.41">
    <property type="entry name" value="Yeast DNA topoisomerase - domain 1"/>
    <property type="match status" value="1"/>
</dbReference>
<dbReference type="PANTHER" id="PTHR10290">
    <property type="entry name" value="DNA TOPOISOMERASE I"/>
    <property type="match status" value="1"/>
</dbReference>